<evidence type="ECO:0000313" key="3">
    <source>
        <dbReference type="Proteomes" id="UP000735302"/>
    </source>
</evidence>
<sequence length="80" mass="8934">MASMELCLMFPLLVRYYFSFLGQFLGRGLEWHPVGMDCNDEGLQPNLVDKLVEMMAGAHGVPNMGAERINLTTRSVITSL</sequence>
<dbReference type="AlphaFoldDB" id="A0AAV4CNK2"/>
<keyword evidence="3" id="KW-1185">Reference proteome</keyword>
<keyword evidence="1" id="KW-0732">Signal</keyword>
<comment type="caution">
    <text evidence="2">The sequence shown here is derived from an EMBL/GenBank/DDBJ whole genome shotgun (WGS) entry which is preliminary data.</text>
</comment>
<dbReference type="EMBL" id="BLXT01006771">
    <property type="protein sequence ID" value="GFO33442.1"/>
    <property type="molecule type" value="Genomic_DNA"/>
</dbReference>
<protein>
    <submittedName>
        <fullName evidence="2">Uncharacterized protein</fullName>
    </submittedName>
</protein>
<accession>A0AAV4CNK2</accession>
<evidence type="ECO:0000313" key="2">
    <source>
        <dbReference type="EMBL" id="GFO33442.1"/>
    </source>
</evidence>
<reference evidence="2 3" key="1">
    <citation type="journal article" date="2021" name="Elife">
        <title>Chloroplast acquisition without the gene transfer in kleptoplastic sea slugs, Plakobranchus ocellatus.</title>
        <authorList>
            <person name="Maeda T."/>
            <person name="Takahashi S."/>
            <person name="Yoshida T."/>
            <person name="Shimamura S."/>
            <person name="Takaki Y."/>
            <person name="Nagai Y."/>
            <person name="Toyoda A."/>
            <person name="Suzuki Y."/>
            <person name="Arimoto A."/>
            <person name="Ishii H."/>
            <person name="Satoh N."/>
            <person name="Nishiyama T."/>
            <person name="Hasebe M."/>
            <person name="Maruyama T."/>
            <person name="Minagawa J."/>
            <person name="Obokata J."/>
            <person name="Shigenobu S."/>
        </authorList>
    </citation>
    <scope>NUCLEOTIDE SEQUENCE [LARGE SCALE GENOMIC DNA]</scope>
</reference>
<feature type="signal peptide" evidence="1">
    <location>
        <begin position="1"/>
        <end position="19"/>
    </location>
</feature>
<organism evidence="2 3">
    <name type="scientific">Plakobranchus ocellatus</name>
    <dbReference type="NCBI Taxonomy" id="259542"/>
    <lineage>
        <taxon>Eukaryota</taxon>
        <taxon>Metazoa</taxon>
        <taxon>Spiralia</taxon>
        <taxon>Lophotrochozoa</taxon>
        <taxon>Mollusca</taxon>
        <taxon>Gastropoda</taxon>
        <taxon>Heterobranchia</taxon>
        <taxon>Euthyneura</taxon>
        <taxon>Panpulmonata</taxon>
        <taxon>Sacoglossa</taxon>
        <taxon>Placobranchoidea</taxon>
        <taxon>Plakobranchidae</taxon>
        <taxon>Plakobranchus</taxon>
    </lineage>
</organism>
<gene>
    <name evidence="2" type="ORF">PoB_005994700</name>
</gene>
<proteinExistence type="predicted"/>
<feature type="chain" id="PRO_5043774945" evidence="1">
    <location>
        <begin position="20"/>
        <end position="80"/>
    </location>
</feature>
<name>A0AAV4CNK2_9GAST</name>
<dbReference type="Proteomes" id="UP000735302">
    <property type="component" value="Unassembled WGS sequence"/>
</dbReference>
<evidence type="ECO:0000256" key="1">
    <source>
        <dbReference type="SAM" id="SignalP"/>
    </source>
</evidence>